<dbReference type="InterPro" id="IPR050490">
    <property type="entry name" value="Bact_solute-bd_prot1"/>
</dbReference>
<dbReference type="Proteomes" id="UP001595858">
    <property type="component" value="Unassembled WGS sequence"/>
</dbReference>
<proteinExistence type="predicted"/>
<dbReference type="PANTHER" id="PTHR43649:SF30">
    <property type="entry name" value="ABC TRANSPORTER SUBSTRATE-BINDING PROTEIN"/>
    <property type="match status" value="1"/>
</dbReference>
<dbReference type="InterPro" id="IPR006059">
    <property type="entry name" value="SBP"/>
</dbReference>
<gene>
    <name evidence="2" type="ORF">ACFPCZ_14325</name>
</gene>
<dbReference type="RefSeq" id="WP_344146013.1">
    <property type="nucleotide sequence ID" value="NZ_BAAAQI010000016.1"/>
</dbReference>
<feature type="signal peptide" evidence="1">
    <location>
        <begin position="1"/>
        <end position="22"/>
    </location>
</feature>
<dbReference type="PROSITE" id="PS51257">
    <property type="entry name" value="PROKAR_LIPOPROTEIN"/>
    <property type="match status" value="1"/>
</dbReference>
<comment type="caution">
    <text evidence="2">The sequence shown here is derived from an EMBL/GenBank/DDBJ whole genome shotgun (WGS) entry which is preliminary data.</text>
</comment>
<dbReference type="EMBL" id="JBHSIY010000010">
    <property type="protein sequence ID" value="MFC4867812.1"/>
    <property type="molecule type" value="Genomic_DNA"/>
</dbReference>
<accession>A0ABV9SP22</accession>
<name>A0ABV9SP22_9ACTN</name>
<keyword evidence="3" id="KW-1185">Reference proteome</keyword>
<organism evidence="2 3">
    <name type="scientific">Streptomonospora arabica</name>
    <dbReference type="NCBI Taxonomy" id="412417"/>
    <lineage>
        <taxon>Bacteria</taxon>
        <taxon>Bacillati</taxon>
        <taxon>Actinomycetota</taxon>
        <taxon>Actinomycetes</taxon>
        <taxon>Streptosporangiales</taxon>
        <taxon>Nocardiopsidaceae</taxon>
        <taxon>Streptomonospora</taxon>
    </lineage>
</organism>
<dbReference type="Pfam" id="PF01547">
    <property type="entry name" value="SBP_bac_1"/>
    <property type="match status" value="1"/>
</dbReference>
<keyword evidence="1" id="KW-0732">Signal</keyword>
<sequence>MRTRRLLPAAALAPLVLASACAAGPDASQENAPNSLKIASVATDRASTEAVIEAFQKANPDVEIETSFADTDQYQATLRTQLSSGTAPDVFFAWPGNGNPGAVASIAPDGYLADLSDASWAGKIPDGFRSVTQVDGKTYILPMTAAGIGALYNKEAMEAIGTEPPETWSQVLDMCSAAQDEGKVAFALGAQTPWVTQLVDYALAATLVYGETPDFAERMQQGDATFTGSAWQTAMEQYLQMKEEGCFNEDPVGTSFENSLQQVATGDAVAVVQVTSSLNQLRSQAKDTEFGMFALPATDDPDETLMPGAAGGAYGANAEAANPELAERFLDFMAKPESVALYAETAGALPGMPTDAYELDPVLAPTQEFQDSGRTVPFMDQRWPNAEVQSVHLTGVQELLTGQANPNAVLADMDDAYTEE</sequence>
<evidence type="ECO:0000256" key="1">
    <source>
        <dbReference type="SAM" id="SignalP"/>
    </source>
</evidence>
<protein>
    <submittedName>
        <fullName evidence="2">ABC transporter substrate-binding protein</fullName>
    </submittedName>
</protein>
<dbReference type="PANTHER" id="PTHR43649">
    <property type="entry name" value="ARABINOSE-BINDING PROTEIN-RELATED"/>
    <property type="match status" value="1"/>
</dbReference>
<dbReference type="SUPFAM" id="SSF53850">
    <property type="entry name" value="Periplasmic binding protein-like II"/>
    <property type="match status" value="1"/>
</dbReference>
<dbReference type="Gene3D" id="3.40.190.10">
    <property type="entry name" value="Periplasmic binding protein-like II"/>
    <property type="match status" value="2"/>
</dbReference>
<evidence type="ECO:0000313" key="3">
    <source>
        <dbReference type="Proteomes" id="UP001595858"/>
    </source>
</evidence>
<reference evidence="3" key="1">
    <citation type="journal article" date="2019" name="Int. J. Syst. Evol. Microbiol.">
        <title>The Global Catalogue of Microorganisms (GCM) 10K type strain sequencing project: providing services to taxonomists for standard genome sequencing and annotation.</title>
        <authorList>
            <consortium name="The Broad Institute Genomics Platform"/>
            <consortium name="The Broad Institute Genome Sequencing Center for Infectious Disease"/>
            <person name="Wu L."/>
            <person name="Ma J."/>
        </authorList>
    </citation>
    <scope>NUCLEOTIDE SEQUENCE [LARGE SCALE GENOMIC DNA]</scope>
    <source>
        <strain evidence="3">CGMCC 4.7304</strain>
    </source>
</reference>
<feature type="chain" id="PRO_5045377758" evidence="1">
    <location>
        <begin position="23"/>
        <end position="420"/>
    </location>
</feature>
<evidence type="ECO:0000313" key="2">
    <source>
        <dbReference type="EMBL" id="MFC4867812.1"/>
    </source>
</evidence>